<evidence type="ECO:0000313" key="3">
    <source>
        <dbReference type="Proteomes" id="UP001474181"/>
    </source>
</evidence>
<protein>
    <submittedName>
        <fullName evidence="2">Uncharacterized protein</fullName>
    </submittedName>
</protein>
<gene>
    <name evidence="2" type="ORF">ABT404_28480</name>
</gene>
<accession>A0ABV1X2X3</accession>
<evidence type="ECO:0000313" key="2">
    <source>
        <dbReference type="EMBL" id="MER7183361.1"/>
    </source>
</evidence>
<name>A0ABV1X2X3_9ACTN</name>
<evidence type="ECO:0000256" key="1">
    <source>
        <dbReference type="SAM" id="MobiDB-lite"/>
    </source>
</evidence>
<sequence length="329" mass="36404">MSAAGRAAGPALRGPFAPEPADNGDPRARRYARDIIRLHDRLSYRRLPAEFRGDPLSLVEDPHGALVTVTGRDSQFPSRYLKGMLGFRLAQYLRLDWISAAAVHRTAAFHEPLPHSPVENIHTVTLCARSGKIRGYVGLACSADTESLPLDSACRTPFPTEAAHGIDLLGRYARPGLGTHQAFEFKRFLRDQTMPRDEQHTRVPWHLMLGIGEALLRLGDDVRVVLGDAKEHVALRHLRLVGFDLHVVEGTSPCLAESDPMAPIYRQTVVAKPFAAPVPADMTWYRDVVRSYLDGTSDLASWQAVITTLAARRRPTGHRPDPARGGVRR</sequence>
<dbReference type="EMBL" id="JBEPEK010000241">
    <property type="protein sequence ID" value="MER7183361.1"/>
    <property type="molecule type" value="Genomic_DNA"/>
</dbReference>
<organism evidence="2 3">
    <name type="scientific">Streptomyces hyaluromycini</name>
    <dbReference type="NCBI Taxonomy" id="1377993"/>
    <lineage>
        <taxon>Bacteria</taxon>
        <taxon>Bacillati</taxon>
        <taxon>Actinomycetota</taxon>
        <taxon>Actinomycetes</taxon>
        <taxon>Kitasatosporales</taxon>
        <taxon>Streptomycetaceae</taxon>
        <taxon>Streptomyces</taxon>
    </lineage>
</organism>
<keyword evidence="3" id="KW-1185">Reference proteome</keyword>
<feature type="region of interest" description="Disordered" evidence="1">
    <location>
        <begin position="1"/>
        <end position="27"/>
    </location>
</feature>
<dbReference type="RefSeq" id="WP_350784606.1">
    <property type="nucleotide sequence ID" value="NZ_JBEPEK010000241.1"/>
</dbReference>
<feature type="compositionally biased region" description="Low complexity" evidence="1">
    <location>
        <begin position="1"/>
        <end position="16"/>
    </location>
</feature>
<reference evidence="2 3" key="1">
    <citation type="submission" date="2024-06" db="EMBL/GenBank/DDBJ databases">
        <title>The Natural Products Discovery Center: Release of the First 8490 Sequenced Strains for Exploring Actinobacteria Biosynthetic Diversity.</title>
        <authorList>
            <person name="Kalkreuter E."/>
            <person name="Kautsar S.A."/>
            <person name="Yang D."/>
            <person name="Bader C.D."/>
            <person name="Teijaro C.N."/>
            <person name="Fluegel L."/>
            <person name="Davis C.M."/>
            <person name="Simpson J.R."/>
            <person name="Lauterbach L."/>
            <person name="Steele A.D."/>
            <person name="Gui C."/>
            <person name="Meng S."/>
            <person name="Li G."/>
            <person name="Viehrig K."/>
            <person name="Ye F."/>
            <person name="Su P."/>
            <person name="Kiefer A.F."/>
            <person name="Nichols A."/>
            <person name="Cepeda A.J."/>
            <person name="Yan W."/>
            <person name="Fan B."/>
            <person name="Jiang Y."/>
            <person name="Adhikari A."/>
            <person name="Zheng C.-J."/>
            <person name="Schuster L."/>
            <person name="Cowan T.M."/>
            <person name="Smanski M.J."/>
            <person name="Chevrette M.G."/>
            <person name="De Carvalho L.P.S."/>
            <person name="Shen B."/>
        </authorList>
    </citation>
    <scope>NUCLEOTIDE SEQUENCE [LARGE SCALE GENOMIC DNA]</scope>
    <source>
        <strain evidence="2 3">NPDC000234</strain>
    </source>
</reference>
<dbReference type="Proteomes" id="UP001474181">
    <property type="component" value="Unassembled WGS sequence"/>
</dbReference>
<comment type="caution">
    <text evidence="2">The sequence shown here is derived from an EMBL/GenBank/DDBJ whole genome shotgun (WGS) entry which is preliminary data.</text>
</comment>
<proteinExistence type="predicted"/>